<keyword evidence="4" id="KW-1003">Cell membrane</keyword>
<dbReference type="GO" id="GO:0055085">
    <property type="term" value="P:transmembrane transport"/>
    <property type="evidence" value="ECO:0007669"/>
    <property type="project" value="TreeGrafter"/>
</dbReference>
<comment type="similarity">
    <text evidence="2">Belongs to the autoinducer-2 exporter (AI-2E) (TC 2.A.86) family.</text>
</comment>
<evidence type="ECO:0000256" key="2">
    <source>
        <dbReference type="ARBA" id="ARBA00009773"/>
    </source>
</evidence>
<keyword evidence="9" id="KW-1185">Reference proteome</keyword>
<dbReference type="STRING" id="1529.SAMN04487885_102153"/>
<evidence type="ECO:0000256" key="3">
    <source>
        <dbReference type="ARBA" id="ARBA00022448"/>
    </source>
</evidence>
<evidence type="ECO:0000256" key="6">
    <source>
        <dbReference type="ARBA" id="ARBA00022989"/>
    </source>
</evidence>
<sequence>MKDPKFKSNLMLSTYIVVLAFIFLNLKSVGGVIGGALSILKPFLIGIAIAFILNLPMKLIENKIVEPILKKVNIKSGARGISLILTIVIIGGLVTGLIVFVIPQLIESGSTLVKNIPDYLVSLEDFLFKYVGNTDVLNEIVNSILSMGESILKVVGQITGNVLTQILQVTFGVTAVIANFFMGFLIAIYILLSKEKLGLQAKKMLYAFANVDKADKVMGVAKISHWKFSKFIAGQCIEAIILGLLCLVGMKVLDLPYAVLISTIIGVTALVPIFGALIGTIPAVFIIFMIDPTKALWFIVLIIVIQQLEGHLIYPFVVGHSIGLSALWVLLAITIGGSTFGILGILIGIPLLGIIYSIMSTIINNRLSKKNINEEELENK</sequence>
<dbReference type="EMBL" id="FOOE01000002">
    <property type="protein sequence ID" value="SFF54903.1"/>
    <property type="molecule type" value="Genomic_DNA"/>
</dbReference>
<dbReference type="InterPro" id="IPR002549">
    <property type="entry name" value="AI-2E-like"/>
</dbReference>
<proteinExistence type="inferred from homology"/>
<dbReference type="Proteomes" id="UP000182135">
    <property type="component" value="Unassembled WGS sequence"/>
</dbReference>
<dbReference type="GO" id="GO:0005886">
    <property type="term" value="C:plasma membrane"/>
    <property type="evidence" value="ECO:0007669"/>
    <property type="project" value="UniProtKB-SubCell"/>
</dbReference>
<evidence type="ECO:0000256" key="7">
    <source>
        <dbReference type="ARBA" id="ARBA00023136"/>
    </source>
</evidence>
<dbReference type="PANTHER" id="PTHR21716">
    <property type="entry name" value="TRANSMEMBRANE PROTEIN"/>
    <property type="match status" value="1"/>
</dbReference>
<comment type="subcellular location">
    <subcellularLocation>
        <location evidence="1">Cell membrane</location>
        <topology evidence="1">Multi-pass membrane protein</topology>
    </subcellularLocation>
</comment>
<evidence type="ECO:0000256" key="1">
    <source>
        <dbReference type="ARBA" id="ARBA00004651"/>
    </source>
</evidence>
<protein>
    <submittedName>
        <fullName evidence="8">Predicted PurR-regulated permease PerM</fullName>
    </submittedName>
</protein>
<dbReference type="AlphaFoldDB" id="A0A1I2JLY7"/>
<evidence type="ECO:0000256" key="5">
    <source>
        <dbReference type="ARBA" id="ARBA00022692"/>
    </source>
</evidence>
<accession>A0A1I2JLY7</accession>
<reference evidence="8 9" key="1">
    <citation type="submission" date="2016-10" db="EMBL/GenBank/DDBJ databases">
        <authorList>
            <person name="de Groot N.N."/>
        </authorList>
    </citation>
    <scope>NUCLEOTIDE SEQUENCE [LARGE SCALE GENOMIC DNA]</scope>
    <source>
        <strain evidence="8 9">NLAE-zl-G419</strain>
    </source>
</reference>
<evidence type="ECO:0000256" key="4">
    <source>
        <dbReference type="ARBA" id="ARBA00022475"/>
    </source>
</evidence>
<keyword evidence="7" id="KW-0472">Membrane</keyword>
<dbReference type="PANTHER" id="PTHR21716:SF53">
    <property type="entry name" value="PERMEASE PERM-RELATED"/>
    <property type="match status" value="1"/>
</dbReference>
<name>A0A1I2JLY7_9CLOT</name>
<keyword evidence="6" id="KW-1133">Transmembrane helix</keyword>
<evidence type="ECO:0000313" key="8">
    <source>
        <dbReference type="EMBL" id="SFF54903.1"/>
    </source>
</evidence>
<evidence type="ECO:0000313" key="9">
    <source>
        <dbReference type="Proteomes" id="UP000182135"/>
    </source>
</evidence>
<dbReference type="eggNOG" id="COG0628">
    <property type="taxonomic scope" value="Bacteria"/>
</dbReference>
<dbReference type="RefSeq" id="WP_168972436.1">
    <property type="nucleotide sequence ID" value="NZ_BAAACD010000024.1"/>
</dbReference>
<dbReference type="Pfam" id="PF01594">
    <property type="entry name" value="AI-2E_transport"/>
    <property type="match status" value="1"/>
</dbReference>
<keyword evidence="5" id="KW-0812">Transmembrane</keyword>
<organism evidence="8 9">
    <name type="scientific">Clostridium cadaveris</name>
    <dbReference type="NCBI Taxonomy" id="1529"/>
    <lineage>
        <taxon>Bacteria</taxon>
        <taxon>Bacillati</taxon>
        <taxon>Bacillota</taxon>
        <taxon>Clostridia</taxon>
        <taxon>Eubacteriales</taxon>
        <taxon>Clostridiaceae</taxon>
        <taxon>Clostridium</taxon>
    </lineage>
</organism>
<keyword evidence="3" id="KW-0813">Transport</keyword>
<gene>
    <name evidence="8" type="ORF">SAMN04487885_102153</name>
</gene>